<dbReference type="InterPro" id="IPR044666">
    <property type="entry name" value="Cyclophilin_A-like"/>
</dbReference>
<dbReference type="InterPro" id="IPR002130">
    <property type="entry name" value="Cyclophilin-type_PPIase_dom"/>
</dbReference>
<evidence type="ECO:0000256" key="4">
    <source>
        <dbReference type="ARBA" id="ARBA00004123"/>
    </source>
</evidence>
<feature type="domain" description="U-box" evidence="13">
    <location>
        <begin position="37"/>
        <end position="113"/>
    </location>
</feature>
<feature type="compositionally biased region" description="Basic and acidic residues" evidence="11">
    <location>
        <begin position="498"/>
        <end position="518"/>
    </location>
</feature>
<feature type="domain" description="PPIase cyclophilin-type" evidence="12">
    <location>
        <begin position="337"/>
        <end position="481"/>
    </location>
</feature>
<feature type="compositionally biased region" description="Basic residues" evidence="11">
    <location>
        <begin position="551"/>
        <end position="564"/>
    </location>
</feature>
<name>A0AAX4PEX2_9CHLO</name>
<evidence type="ECO:0000256" key="8">
    <source>
        <dbReference type="ARBA" id="ARBA00023110"/>
    </source>
</evidence>
<keyword evidence="6" id="KW-0808">Transferase</keyword>
<dbReference type="EMBL" id="CP151510">
    <property type="protein sequence ID" value="WZN64515.1"/>
    <property type="molecule type" value="Genomic_DNA"/>
</dbReference>
<dbReference type="PANTHER" id="PTHR45625">
    <property type="entry name" value="PEPTIDYL-PROLYL CIS-TRANS ISOMERASE-RELATED"/>
    <property type="match status" value="1"/>
</dbReference>
<dbReference type="PROSITE" id="PS51698">
    <property type="entry name" value="U_BOX"/>
    <property type="match status" value="1"/>
</dbReference>
<keyword evidence="7" id="KW-0833">Ubl conjugation pathway</keyword>
<dbReference type="CDD" id="cd16663">
    <property type="entry name" value="RING-Ubox_PPIL2"/>
    <property type="match status" value="1"/>
</dbReference>
<dbReference type="PANTHER" id="PTHR45625:SF1">
    <property type="entry name" value="RING-TYPE E3 UBIQUITIN-PROTEIN LIGASE PPIL2"/>
    <property type="match status" value="1"/>
</dbReference>
<comment type="subcellular location">
    <subcellularLocation>
        <location evidence="4">Nucleus</location>
    </subcellularLocation>
</comment>
<evidence type="ECO:0000256" key="2">
    <source>
        <dbReference type="ARBA" id="ARBA00000971"/>
    </source>
</evidence>
<dbReference type="SUPFAM" id="SSF57850">
    <property type="entry name" value="RING/U-box"/>
    <property type="match status" value="1"/>
</dbReference>
<dbReference type="GO" id="GO:0003755">
    <property type="term" value="F:peptidyl-prolyl cis-trans isomerase activity"/>
    <property type="evidence" value="ECO:0007669"/>
    <property type="project" value="UniProtKB-KW"/>
</dbReference>
<dbReference type="GO" id="GO:0061630">
    <property type="term" value="F:ubiquitin protein ligase activity"/>
    <property type="evidence" value="ECO:0007669"/>
    <property type="project" value="UniProtKB-EC"/>
</dbReference>
<evidence type="ECO:0000256" key="7">
    <source>
        <dbReference type="ARBA" id="ARBA00022786"/>
    </source>
</evidence>
<dbReference type="SUPFAM" id="SSF50891">
    <property type="entry name" value="Cyclophilin-like"/>
    <property type="match status" value="1"/>
</dbReference>
<dbReference type="SMART" id="SM00504">
    <property type="entry name" value="Ubox"/>
    <property type="match status" value="1"/>
</dbReference>
<dbReference type="Gene3D" id="3.30.40.10">
    <property type="entry name" value="Zinc/RING finger domain, C3HC4 (zinc finger)"/>
    <property type="match status" value="1"/>
</dbReference>
<dbReference type="InterPro" id="IPR026951">
    <property type="entry name" value="PPIL2_U-box_dom"/>
</dbReference>
<comment type="catalytic activity">
    <reaction evidence="1">
        <text>S-ubiquitinyl-[E2 ubiquitin-conjugating enzyme]-L-cysteine + [acceptor protein]-L-lysine = [E2 ubiquitin-conjugating enzyme]-L-cysteine + N(6)-ubiquitinyl-[acceptor protein]-L-lysine.</text>
        <dbReference type="EC" id="2.3.2.27"/>
    </reaction>
</comment>
<sequence>MGKKQHQKDRLFLTRTEWNQEWGGHKQKGAFAALKFRSLPFYCCGLSLQPFQDPCCTRTNGTVYDITSLVPYVQKHKCHPGTGERCDLKTLGLVKLNFHKNDSGEYCCPVLGKVFTNSTHIVAIASTGNVYSFEAVNELCLKPKSYVDLLDETKTFKGKQEVIDVQNPNDVRARAVEHLHSVRKGHENPGGRAGGEGGSVRVTSEDARGILDKIAGGAGDRKPTPKPSAPAGRAAPKSGALASERTNEIAVRRKAGTATWDTSSGGAQAETRAADKGPGAKLGRLEAKGLCSTGTVSRSFTSTSMSVSTRTELETVRRDLKPKKGAKGYVRLVTTFGDLNLELHCDICPRTCENFIGLCKRGYYDGVSFHRVIPGFMAQGGDPSGTGRGGESIYGGPFRCEIDSRLCHKGRGVLAMANRGRDTNTSQFYLTFRSAPHLDRKHTVFGKVVGGMSTLDAIEGVPTCDKTDRPLSEVKVTSTRVFSDPFEEMLMEEERLEMEEKRKRVEEEANKAEDDERAGSWYSNPGGSSSGGRGGVGKYLEAAKTAEQQRRRQHPPPPAKKKAKSSSYGNFDGW</sequence>
<dbReference type="InterPro" id="IPR029000">
    <property type="entry name" value="Cyclophilin-like_dom_sf"/>
</dbReference>
<dbReference type="Gene3D" id="2.40.100.10">
    <property type="entry name" value="Cyclophilin-like"/>
    <property type="match status" value="1"/>
</dbReference>
<dbReference type="InterPro" id="IPR013083">
    <property type="entry name" value="Znf_RING/FYVE/PHD"/>
</dbReference>
<evidence type="ECO:0000259" key="13">
    <source>
        <dbReference type="PROSITE" id="PS51698"/>
    </source>
</evidence>
<evidence type="ECO:0000313" key="14">
    <source>
        <dbReference type="EMBL" id="WZN64515.1"/>
    </source>
</evidence>
<evidence type="ECO:0000259" key="12">
    <source>
        <dbReference type="PROSITE" id="PS50072"/>
    </source>
</evidence>
<dbReference type="GO" id="GO:0071013">
    <property type="term" value="C:catalytic step 2 spliceosome"/>
    <property type="evidence" value="ECO:0007669"/>
    <property type="project" value="TreeGrafter"/>
</dbReference>
<dbReference type="InterPro" id="IPR020892">
    <property type="entry name" value="Cyclophilin-type_PPIase_CS"/>
</dbReference>
<dbReference type="PROSITE" id="PS00170">
    <property type="entry name" value="CSA_PPIASE_1"/>
    <property type="match status" value="1"/>
</dbReference>
<dbReference type="PROSITE" id="PS50072">
    <property type="entry name" value="CSA_PPIASE_2"/>
    <property type="match status" value="1"/>
</dbReference>
<keyword evidence="15" id="KW-1185">Reference proteome</keyword>
<evidence type="ECO:0000256" key="10">
    <source>
        <dbReference type="ARBA" id="ARBA00023242"/>
    </source>
</evidence>
<comment type="function">
    <text evidence="3">May catalyze the cis-trans isomerization of proline imidic peptide bonds in oligopeptides thereby assisting the folding of proteins. May also function as a chaperone, playing a role in intracellular transport of proteins. May also have a protein ubiquitin ligase activity acting as an E3 ubiquitin protein ligase or as a ubiquitin-ubiquitin ligase promoting elongation of ubiquitin chains on proteins.</text>
</comment>
<evidence type="ECO:0000313" key="15">
    <source>
        <dbReference type="Proteomes" id="UP001472866"/>
    </source>
</evidence>
<dbReference type="GO" id="GO:0006457">
    <property type="term" value="P:protein folding"/>
    <property type="evidence" value="ECO:0007669"/>
    <property type="project" value="InterPro"/>
</dbReference>
<evidence type="ECO:0000256" key="6">
    <source>
        <dbReference type="ARBA" id="ARBA00022679"/>
    </source>
</evidence>
<keyword evidence="8" id="KW-0697">Rotamase</keyword>
<evidence type="ECO:0000256" key="11">
    <source>
        <dbReference type="SAM" id="MobiDB-lite"/>
    </source>
</evidence>
<feature type="region of interest" description="Disordered" evidence="11">
    <location>
        <begin position="181"/>
        <end position="200"/>
    </location>
</feature>
<dbReference type="Pfam" id="PF00160">
    <property type="entry name" value="Pro_isomerase"/>
    <property type="match status" value="1"/>
</dbReference>
<dbReference type="CDD" id="cd01923">
    <property type="entry name" value="cyclophilin_RING"/>
    <property type="match status" value="1"/>
</dbReference>
<accession>A0AAX4PEX2</accession>
<dbReference type="AlphaFoldDB" id="A0AAX4PEX2"/>
<proteinExistence type="inferred from homology"/>
<dbReference type="PRINTS" id="PR00153">
    <property type="entry name" value="CSAPPISMRASE"/>
</dbReference>
<evidence type="ECO:0000256" key="1">
    <source>
        <dbReference type="ARBA" id="ARBA00000900"/>
    </source>
</evidence>
<protein>
    <submittedName>
        <fullName evidence="14">Cyclophilin peptidyl-prolyl cis-trans isomerase</fullName>
    </submittedName>
</protein>
<comment type="catalytic activity">
    <reaction evidence="2">
        <text>[protein]-peptidylproline (omega=180) = [protein]-peptidylproline (omega=0)</text>
        <dbReference type="Rhea" id="RHEA:16237"/>
        <dbReference type="Rhea" id="RHEA-COMP:10747"/>
        <dbReference type="Rhea" id="RHEA-COMP:10748"/>
        <dbReference type="ChEBI" id="CHEBI:83833"/>
        <dbReference type="ChEBI" id="CHEBI:83834"/>
        <dbReference type="EC" id="5.2.1.8"/>
    </reaction>
</comment>
<keyword evidence="9 14" id="KW-0413">Isomerase</keyword>
<evidence type="ECO:0000256" key="9">
    <source>
        <dbReference type="ARBA" id="ARBA00023235"/>
    </source>
</evidence>
<evidence type="ECO:0000256" key="5">
    <source>
        <dbReference type="ARBA" id="ARBA00007930"/>
    </source>
</evidence>
<feature type="region of interest" description="Disordered" evidence="11">
    <location>
        <begin position="213"/>
        <end position="279"/>
    </location>
</feature>
<gene>
    <name evidence="14" type="ORF">HKI87_10g60720</name>
</gene>
<reference evidence="14 15" key="1">
    <citation type="submission" date="2024-03" db="EMBL/GenBank/DDBJ databases">
        <title>Complete genome sequence of the green alga Chloropicon roscoffensis RCC1871.</title>
        <authorList>
            <person name="Lemieux C."/>
            <person name="Pombert J.-F."/>
            <person name="Otis C."/>
            <person name="Turmel M."/>
        </authorList>
    </citation>
    <scope>NUCLEOTIDE SEQUENCE [LARGE SCALE GENOMIC DNA]</scope>
    <source>
        <strain evidence="14 15">RCC1871</strain>
    </source>
</reference>
<dbReference type="Proteomes" id="UP001472866">
    <property type="component" value="Chromosome 10"/>
</dbReference>
<dbReference type="GO" id="GO:0000209">
    <property type="term" value="P:protein polyubiquitination"/>
    <property type="evidence" value="ECO:0007669"/>
    <property type="project" value="TreeGrafter"/>
</dbReference>
<dbReference type="InterPro" id="IPR003613">
    <property type="entry name" value="Ubox_domain"/>
</dbReference>
<dbReference type="FunFam" id="2.40.100.10:FF:000014">
    <property type="entry name" value="Peptidyl-prolyl cis-trans isomerase cyp65"/>
    <property type="match status" value="1"/>
</dbReference>
<feature type="compositionally biased region" description="Gly residues" evidence="11">
    <location>
        <begin position="528"/>
        <end position="537"/>
    </location>
</feature>
<comment type="similarity">
    <text evidence="5">Belongs to the cyclophilin-type PPIase family. PPIL2 subfamily.</text>
</comment>
<keyword evidence="10" id="KW-0539">Nucleus</keyword>
<feature type="region of interest" description="Disordered" evidence="11">
    <location>
        <begin position="498"/>
        <end position="574"/>
    </location>
</feature>
<organism evidence="14 15">
    <name type="scientific">Chloropicon roscoffensis</name>
    <dbReference type="NCBI Taxonomy" id="1461544"/>
    <lineage>
        <taxon>Eukaryota</taxon>
        <taxon>Viridiplantae</taxon>
        <taxon>Chlorophyta</taxon>
        <taxon>Chloropicophyceae</taxon>
        <taxon>Chloropicales</taxon>
        <taxon>Chloropicaceae</taxon>
        <taxon>Chloropicon</taxon>
    </lineage>
</organism>
<evidence type="ECO:0000256" key="3">
    <source>
        <dbReference type="ARBA" id="ARBA00003697"/>
    </source>
</evidence>